<dbReference type="AlphaFoldDB" id="A0AAV8XKB6"/>
<dbReference type="Pfam" id="PF03184">
    <property type="entry name" value="DDE_1"/>
    <property type="match status" value="1"/>
</dbReference>
<evidence type="ECO:0000259" key="2">
    <source>
        <dbReference type="Pfam" id="PF03184"/>
    </source>
</evidence>
<sequence length="503" mass="55160">MAGKDWLTAFLRRNHQLSIRKPEATSLGRATSFNKTNVGMFFDKLGGVMDKYQFAPSRIWNTDETGVSTVSKPSKIVAAKGKRNVGSVTSGERGTNVTLLTAVSASGNTVPPMFIFPRKKFKNYFISGGPPECIGAGNASGWVTDKEFYDFMLHFVQHVKPTSESPVLLLLDNHSSHLSIETVNIAKENGVVMLSFPPHCTHKLQPLDVSVFGPLKKYLATAQDGWLRSNPGKTITIYDIPKIVTTALPLAATPSNIIKGFTRTGIYPFNRDVFDDADFAPSYVTDRDDPTTQPNVESGESTCVVSTVAMSNSVLGGSSSLSTLPVATTTTENNALPSTSGVQTTFSPEMLRPLPKAGPRQLKNRRKKRTCAVLTETPERNALAEEQSKRIKKDLSKIDNAKRKAVKKSFFSEKDDGKELPKQAQTTNSRKGQSKKNKDKGYSSTEISESEEDECFCVVCAESFSQSIPNEEWVQCSDCRGWSHARCITGTGLFYVCINCESD</sequence>
<reference evidence="3" key="1">
    <citation type="journal article" date="2023" name="Insect Mol. Biol.">
        <title>Genome sequencing provides insights into the evolution of gene families encoding plant cell wall-degrading enzymes in longhorned beetles.</title>
        <authorList>
            <person name="Shin N.R."/>
            <person name="Okamura Y."/>
            <person name="Kirsch R."/>
            <person name="Pauchet Y."/>
        </authorList>
    </citation>
    <scope>NUCLEOTIDE SEQUENCE</scope>
    <source>
        <strain evidence="3">AMC_N1</strain>
    </source>
</reference>
<dbReference type="GO" id="GO:0005634">
    <property type="term" value="C:nucleus"/>
    <property type="evidence" value="ECO:0007669"/>
    <property type="project" value="TreeGrafter"/>
</dbReference>
<dbReference type="InterPro" id="IPR050863">
    <property type="entry name" value="CenT-Element_Derived"/>
</dbReference>
<dbReference type="SUPFAM" id="SSF57903">
    <property type="entry name" value="FYVE/PHD zinc finger"/>
    <property type="match status" value="1"/>
</dbReference>
<keyword evidence="4" id="KW-1185">Reference proteome</keyword>
<protein>
    <recommendedName>
        <fullName evidence="2">DDE-1 domain-containing protein</fullName>
    </recommendedName>
</protein>
<gene>
    <name evidence="3" type="ORF">NQ318_022540</name>
</gene>
<dbReference type="InterPro" id="IPR013083">
    <property type="entry name" value="Znf_RING/FYVE/PHD"/>
</dbReference>
<evidence type="ECO:0000256" key="1">
    <source>
        <dbReference type="SAM" id="MobiDB-lite"/>
    </source>
</evidence>
<name>A0AAV8XKB6_9CUCU</name>
<comment type="caution">
    <text evidence="3">The sequence shown here is derived from an EMBL/GenBank/DDBJ whole genome shotgun (WGS) entry which is preliminary data.</text>
</comment>
<dbReference type="Gene3D" id="3.30.420.10">
    <property type="entry name" value="Ribonuclease H-like superfamily/Ribonuclease H"/>
    <property type="match status" value="1"/>
</dbReference>
<feature type="compositionally biased region" description="Basic and acidic residues" evidence="1">
    <location>
        <begin position="410"/>
        <end position="421"/>
    </location>
</feature>
<feature type="compositionally biased region" description="Polar residues" evidence="1">
    <location>
        <begin position="330"/>
        <end position="347"/>
    </location>
</feature>
<dbReference type="Gene3D" id="3.30.40.10">
    <property type="entry name" value="Zinc/RING finger domain, C3HC4 (zinc finger)"/>
    <property type="match status" value="1"/>
</dbReference>
<feature type="region of interest" description="Disordered" evidence="1">
    <location>
        <begin position="410"/>
        <end position="445"/>
    </location>
</feature>
<dbReference type="InterPro" id="IPR011011">
    <property type="entry name" value="Znf_FYVE_PHD"/>
</dbReference>
<accession>A0AAV8XKB6</accession>
<proteinExistence type="predicted"/>
<dbReference type="Proteomes" id="UP001162162">
    <property type="component" value="Unassembled WGS sequence"/>
</dbReference>
<dbReference type="GO" id="GO:0003677">
    <property type="term" value="F:DNA binding"/>
    <property type="evidence" value="ECO:0007669"/>
    <property type="project" value="TreeGrafter"/>
</dbReference>
<feature type="region of interest" description="Disordered" evidence="1">
    <location>
        <begin position="330"/>
        <end position="376"/>
    </location>
</feature>
<dbReference type="InterPro" id="IPR036397">
    <property type="entry name" value="RNaseH_sf"/>
</dbReference>
<feature type="domain" description="DDE-1" evidence="2">
    <location>
        <begin position="98"/>
        <end position="257"/>
    </location>
</feature>
<organism evidence="3 4">
    <name type="scientific">Aromia moschata</name>
    <dbReference type="NCBI Taxonomy" id="1265417"/>
    <lineage>
        <taxon>Eukaryota</taxon>
        <taxon>Metazoa</taxon>
        <taxon>Ecdysozoa</taxon>
        <taxon>Arthropoda</taxon>
        <taxon>Hexapoda</taxon>
        <taxon>Insecta</taxon>
        <taxon>Pterygota</taxon>
        <taxon>Neoptera</taxon>
        <taxon>Endopterygota</taxon>
        <taxon>Coleoptera</taxon>
        <taxon>Polyphaga</taxon>
        <taxon>Cucujiformia</taxon>
        <taxon>Chrysomeloidea</taxon>
        <taxon>Cerambycidae</taxon>
        <taxon>Cerambycinae</taxon>
        <taxon>Callichromatini</taxon>
        <taxon>Aromia</taxon>
    </lineage>
</organism>
<dbReference type="PANTHER" id="PTHR19303">
    <property type="entry name" value="TRANSPOSON"/>
    <property type="match status" value="1"/>
</dbReference>
<dbReference type="InterPro" id="IPR004875">
    <property type="entry name" value="DDE_SF_endonuclease_dom"/>
</dbReference>
<dbReference type="EMBL" id="JAPWTK010000485">
    <property type="protein sequence ID" value="KAJ8939486.1"/>
    <property type="molecule type" value="Genomic_DNA"/>
</dbReference>
<evidence type="ECO:0000313" key="3">
    <source>
        <dbReference type="EMBL" id="KAJ8939486.1"/>
    </source>
</evidence>
<dbReference type="PANTHER" id="PTHR19303:SF71">
    <property type="entry name" value="ZINC FINGER PHD-TYPE DOMAIN-CONTAINING PROTEIN"/>
    <property type="match status" value="1"/>
</dbReference>
<evidence type="ECO:0000313" key="4">
    <source>
        <dbReference type="Proteomes" id="UP001162162"/>
    </source>
</evidence>